<sequence length="239" mass="26245">MSQALSTYLAAQNRAVVHAFVDSGWCICAAISRDALESLAAQRQGVVRTLSGQGNDTALVVQRQGHAELWLPARQRGYTAPFLRFVEQHFGFRPGRVPPGWQVDHLFSRGRVQALGTEDDNRLPYGTLVRLLLVQAEVNQSFGGLMEGAMIGSGNPFRAVRRFTYLQLAKALSLTANRFGGGLSGPYQMANFAHVTEGFETHGVLAGLGMGREQMMQQLLIQAETVQHYRQRGRPAFSG</sequence>
<reference evidence="1 2" key="1">
    <citation type="submission" date="2020-03" db="EMBL/GenBank/DDBJ databases">
        <title>Roseomonas selenitidurans sp. nov. isolated from urban soil.</title>
        <authorList>
            <person name="Liu H."/>
        </authorList>
    </citation>
    <scope>NUCLEOTIDE SEQUENCE [LARGE SCALE GENOMIC DNA]</scope>
    <source>
        <strain evidence="1 2">BU-1</strain>
    </source>
</reference>
<keyword evidence="2" id="KW-1185">Reference proteome</keyword>
<evidence type="ECO:0000313" key="1">
    <source>
        <dbReference type="EMBL" id="NKC31587.1"/>
    </source>
</evidence>
<name>A0ABX1E721_9PROT</name>
<dbReference type="RefSeq" id="WP_168030772.1">
    <property type="nucleotide sequence ID" value="NZ_JAAVNE010000017.1"/>
</dbReference>
<comment type="caution">
    <text evidence="1">The sequence shown here is derived from an EMBL/GenBank/DDBJ whole genome shotgun (WGS) entry which is preliminary data.</text>
</comment>
<dbReference type="EMBL" id="JAAVNE010000017">
    <property type="protein sequence ID" value="NKC31587.1"/>
    <property type="molecule type" value="Genomic_DNA"/>
</dbReference>
<protein>
    <submittedName>
        <fullName evidence="1">Uncharacterized protein</fullName>
    </submittedName>
</protein>
<gene>
    <name evidence="1" type="ORF">HEQ75_12025</name>
</gene>
<organism evidence="1 2">
    <name type="scientific">Falsiroseomonas selenitidurans</name>
    <dbReference type="NCBI Taxonomy" id="2716335"/>
    <lineage>
        <taxon>Bacteria</taxon>
        <taxon>Pseudomonadati</taxon>
        <taxon>Pseudomonadota</taxon>
        <taxon>Alphaproteobacteria</taxon>
        <taxon>Acetobacterales</taxon>
        <taxon>Roseomonadaceae</taxon>
        <taxon>Falsiroseomonas</taxon>
    </lineage>
</organism>
<proteinExistence type="predicted"/>
<evidence type="ECO:0000313" key="2">
    <source>
        <dbReference type="Proteomes" id="UP000787635"/>
    </source>
</evidence>
<dbReference type="Proteomes" id="UP000787635">
    <property type="component" value="Unassembled WGS sequence"/>
</dbReference>
<accession>A0ABX1E721</accession>